<dbReference type="EMBL" id="LGCL01000024">
    <property type="protein sequence ID" value="KPL76881.1"/>
    <property type="molecule type" value="Genomic_DNA"/>
</dbReference>
<comment type="caution">
    <text evidence="2">The sequence shown here is derived from an EMBL/GenBank/DDBJ whole genome shotgun (WGS) entry which is preliminary data.</text>
</comment>
<gene>
    <name evidence="2" type="ORF">ADN00_09775</name>
</gene>
<reference evidence="2 3" key="1">
    <citation type="submission" date="2015-07" db="EMBL/GenBank/DDBJ databases">
        <title>Genome sequence of Ornatilinea apprima DSM 23815.</title>
        <authorList>
            <person name="Hemp J."/>
            <person name="Ward L.M."/>
            <person name="Pace L.A."/>
            <person name="Fischer W.W."/>
        </authorList>
    </citation>
    <scope>NUCLEOTIDE SEQUENCE [LARGE SCALE GENOMIC DNA]</scope>
    <source>
        <strain evidence="2 3">P3M-1</strain>
    </source>
</reference>
<keyword evidence="1" id="KW-0472">Membrane</keyword>
<accession>A0A0P6X2K9</accession>
<name>A0A0P6X2K9_9CHLR</name>
<evidence type="ECO:0000313" key="2">
    <source>
        <dbReference type="EMBL" id="KPL76881.1"/>
    </source>
</evidence>
<feature type="transmembrane region" description="Helical" evidence="1">
    <location>
        <begin position="240"/>
        <end position="258"/>
    </location>
</feature>
<proteinExistence type="predicted"/>
<feature type="transmembrane region" description="Helical" evidence="1">
    <location>
        <begin position="185"/>
        <end position="208"/>
    </location>
</feature>
<evidence type="ECO:0000256" key="1">
    <source>
        <dbReference type="SAM" id="Phobius"/>
    </source>
</evidence>
<sequence>MKLDRNFTTHENEQTARDLISQYLLQQGYQQTSSQPNLIFERGSNMGSMTSFSTKRWKVVVTVQTRPSDEGGSQVSVSFDINTTGQWVVKREVNFWNKELEGLIAAACGSDVEIPTQTQLENKLVLEKRHSEGSKWFYWIAGLSVINSVILLMGGSINFLVGLGITQIVDAVSFVISEEVSPNAVLVVKSVAFLFNLGIAGIFVLLGLLSKRSKWGFIIGIVIYGLDALIFLIVPDFLSIAFHCLALFGLFGGLKAFGEIQKQKALEPAIV</sequence>
<keyword evidence="1" id="KW-1133">Transmembrane helix</keyword>
<evidence type="ECO:0000313" key="3">
    <source>
        <dbReference type="Proteomes" id="UP000050417"/>
    </source>
</evidence>
<keyword evidence="1" id="KW-0812">Transmembrane</keyword>
<feature type="transmembrane region" description="Helical" evidence="1">
    <location>
        <begin position="215"/>
        <end position="234"/>
    </location>
</feature>
<organism evidence="2 3">
    <name type="scientific">Ornatilinea apprima</name>
    <dbReference type="NCBI Taxonomy" id="1134406"/>
    <lineage>
        <taxon>Bacteria</taxon>
        <taxon>Bacillati</taxon>
        <taxon>Chloroflexota</taxon>
        <taxon>Anaerolineae</taxon>
        <taxon>Anaerolineales</taxon>
        <taxon>Anaerolineaceae</taxon>
        <taxon>Ornatilinea</taxon>
    </lineage>
</organism>
<keyword evidence="3" id="KW-1185">Reference proteome</keyword>
<feature type="transmembrane region" description="Helical" evidence="1">
    <location>
        <begin position="136"/>
        <end position="165"/>
    </location>
</feature>
<dbReference type="Proteomes" id="UP000050417">
    <property type="component" value="Unassembled WGS sequence"/>
</dbReference>
<protein>
    <submittedName>
        <fullName evidence="2">Uncharacterized protein</fullName>
    </submittedName>
</protein>
<dbReference type="OrthoDB" id="4174975at2"/>
<dbReference type="AlphaFoldDB" id="A0A0P6X2K9"/>
<dbReference type="RefSeq" id="WP_075062816.1">
    <property type="nucleotide sequence ID" value="NZ_LGCL01000024.1"/>
</dbReference>